<dbReference type="RefSeq" id="WP_060718771.1">
    <property type="nucleotide sequence ID" value="NZ_CP055265.1"/>
</dbReference>
<dbReference type="AlphaFoldDB" id="A0A109CQK6"/>
<gene>
    <name evidence="2" type="ORF">DXT89_07215</name>
</gene>
<sequence length="235" mass="24403">MTRKLAFVATTGLIGAVVFLALGLGISGENWGGARQLWATTSSTCGSGQSTNQQVTLPFTASDSLTIDLPASVRYQPGDKAEVIVRGDPTLVEHVRMNGRRLSLDCHLRWSQSKLDISVSGPAITDWTLLGSGDLSLSHINQPQLRLSIKGSGSVSATGAAETVDVDISGSGAAQLKRLTAQSARIVILGSGNADMTALKDADVSISGSGNVDLAGHPTLRRSEINGSGRIVQVP</sequence>
<dbReference type="Pfam" id="PF10988">
    <property type="entry name" value="DUF2807"/>
    <property type="match status" value="1"/>
</dbReference>
<protein>
    <submittedName>
        <fullName evidence="2">DUF2807 domain-containing protein</fullName>
    </submittedName>
</protein>
<accession>A0A109CQK6</accession>
<comment type="caution">
    <text evidence="2">The sequence shown here is derived from an EMBL/GenBank/DDBJ whole genome shotgun (WGS) entry which is preliminary data.</text>
</comment>
<dbReference type="GeneID" id="60683593"/>
<dbReference type="InterPro" id="IPR021255">
    <property type="entry name" value="DUF2807"/>
</dbReference>
<dbReference type="EMBL" id="QUSG01000003">
    <property type="protein sequence ID" value="KAA3529524.1"/>
    <property type="molecule type" value="Genomic_DNA"/>
</dbReference>
<feature type="domain" description="Putative auto-transporter adhesin head GIN" evidence="1">
    <location>
        <begin position="64"/>
        <end position="218"/>
    </location>
</feature>
<evidence type="ECO:0000313" key="2">
    <source>
        <dbReference type="EMBL" id="KAA3529524.1"/>
    </source>
</evidence>
<dbReference type="Proteomes" id="UP000436911">
    <property type="component" value="Unassembled WGS sequence"/>
</dbReference>
<evidence type="ECO:0000313" key="3">
    <source>
        <dbReference type="Proteomes" id="UP000436911"/>
    </source>
</evidence>
<name>A0A109CQK6_AGRVI</name>
<dbReference type="Gene3D" id="2.160.20.120">
    <property type="match status" value="1"/>
</dbReference>
<reference evidence="2 3" key="1">
    <citation type="submission" date="2018-08" db="EMBL/GenBank/DDBJ databases">
        <title>Genome sequencing of Agrobacterium vitis strain ICMP 10754.</title>
        <authorList>
            <person name="Visnovsky S.B."/>
            <person name="Pitman A.R."/>
        </authorList>
    </citation>
    <scope>NUCLEOTIDE SEQUENCE [LARGE SCALE GENOMIC DNA]</scope>
    <source>
        <strain evidence="2 3">ICMP 10754</strain>
    </source>
</reference>
<organism evidence="2 3">
    <name type="scientific">Agrobacterium vitis</name>
    <name type="common">Rhizobium vitis</name>
    <dbReference type="NCBI Taxonomy" id="373"/>
    <lineage>
        <taxon>Bacteria</taxon>
        <taxon>Pseudomonadati</taxon>
        <taxon>Pseudomonadota</taxon>
        <taxon>Alphaproteobacteria</taxon>
        <taxon>Hyphomicrobiales</taxon>
        <taxon>Rhizobiaceae</taxon>
        <taxon>Rhizobium/Agrobacterium group</taxon>
        <taxon>Agrobacterium</taxon>
    </lineage>
</organism>
<evidence type="ECO:0000259" key="1">
    <source>
        <dbReference type="Pfam" id="PF10988"/>
    </source>
</evidence>
<dbReference type="OrthoDB" id="7375620at2"/>
<proteinExistence type="predicted"/>